<proteinExistence type="predicted"/>
<evidence type="ECO:0000313" key="1">
    <source>
        <dbReference type="EMBL" id="MQM05950.1"/>
    </source>
</evidence>
<protein>
    <submittedName>
        <fullName evidence="1">Uncharacterized protein</fullName>
    </submittedName>
</protein>
<organism evidence="1 2">
    <name type="scientific">Colocasia esculenta</name>
    <name type="common">Wild taro</name>
    <name type="synonym">Arum esculentum</name>
    <dbReference type="NCBI Taxonomy" id="4460"/>
    <lineage>
        <taxon>Eukaryota</taxon>
        <taxon>Viridiplantae</taxon>
        <taxon>Streptophyta</taxon>
        <taxon>Embryophyta</taxon>
        <taxon>Tracheophyta</taxon>
        <taxon>Spermatophyta</taxon>
        <taxon>Magnoliopsida</taxon>
        <taxon>Liliopsida</taxon>
        <taxon>Araceae</taxon>
        <taxon>Aroideae</taxon>
        <taxon>Colocasieae</taxon>
        <taxon>Colocasia</taxon>
    </lineage>
</organism>
<dbReference type="EMBL" id="NMUH01003506">
    <property type="protein sequence ID" value="MQM05950.1"/>
    <property type="molecule type" value="Genomic_DNA"/>
</dbReference>
<keyword evidence="2" id="KW-1185">Reference proteome</keyword>
<accession>A0A843WTN0</accession>
<name>A0A843WTN0_COLES</name>
<sequence>MHGLMLQLNETISRRTLLLCGVQFLKERKPLLNKESSLRRASHHAAHILKESNSFKNLHLPPPNKVDGNQCPVDFMLTSRSMDADLFVLDINSGLASSVVVRRLIRNASLVGYPRFFVSQAHVFVVLGSRFDSFEVCPSVGTVVTAVVACGVPEWWHNFGYG</sequence>
<dbReference type="AlphaFoldDB" id="A0A843WTN0"/>
<gene>
    <name evidence="1" type="ORF">Taro_038769</name>
</gene>
<comment type="caution">
    <text evidence="1">The sequence shown here is derived from an EMBL/GenBank/DDBJ whole genome shotgun (WGS) entry which is preliminary data.</text>
</comment>
<dbReference type="Proteomes" id="UP000652761">
    <property type="component" value="Unassembled WGS sequence"/>
</dbReference>
<reference evidence="1" key="1">
    <citation type="submission" date="2017-07" db="EMBL/GenBank/DDBJ databases">
        <title>Taro Niue Genome Assembly and Annotation.</title>
        <authorList>
            <person name="Atibalentja N."/>
            <person name="Keating K."/>
            <person name="Fields C.J."/>
        </authorList>
    </citation>
    <scope>NUCLEOTIDE SEQUENCE</scope>
    <source>
        <strain evidence="1">Niue_2</strain>
        <tissue evidence="1">Leaf</tissue>
    </source>
</reference>
<evidence type="ECO:0000313" key="2">
    <source>
        <dbReference type="Proteomes" id="UP000652761"/>
    </source>
</evidence>